<reference evidence="3" key="2">
    <citation type="journal article" date="2023" name="IMA Fungus">
        <title>Comparative genomic study of the Penicillium genus elucidates a diverse pangenome and 15 lateral gene transfer events.</title>
        <authorList>
            <person name="Petersen C."/>
            <person name="Sorensen T."/>
            <person name="Nielsen M.R."/>
            <person name="Sondergaard T.E."/>
            <person name="Sorensen J.L."/>
            <person name="Fitzpatrick D.A."/>
            <person name="Frisvad J.C."/>
            <person name="Nielsen K.L."/>
        </authorList>
    </citation>
    <scope>NUCLEOTIDE SEQUENCE</scope>
    <source>
        <strain evidence="3">IBT 17660</strain>
    </source>
</reference>
<accession>A0A9X0BHS1</accession>
<dbReference type="Proteomes" id="UP001147760">
    <property type="component" value="Unassembled WGS sequence"/>
</dbReference>
<evidence type="ECO:0000313" key="4">
    <source>
        <dbReference type="Proteomes" id="UP001147760"/>
    </source>
</evidence>
<name>A0A9X0BHS1_9EURO</name>
<dbReference type="InterPro" id="IPR057670">
    <property type="entry name" value="SH3_retrovirus"/>
</dbReference>
<evidence type="ECO:0000259" key="2">
    <source>
        <dbReference type="Pfam" id="PF25597"/>
    </source>
</evidence>
<gene>
    <name evidence="3" type="ORF">N7530_010468</name>
</gene>
<feature type="domain" description="Retrovirus-related Pol polyprotein from transposon TNT 1-94-like beta-barrel" evidence="1">
    <location>
        <begin position="11"/>
        <end position="94"/>
    </location>
</feature>
<organism evidence="3 4">
    <name type="scientific">Penicillium desertorum</name>
    <dbReference type="NCBI Taxonomy" id="1303715"/>
    <lineage>
        <taxon>Eukaryota</taxon>
        <taxon>Fungi</taxon>
        <taxon>Dikarya</taxon>
        <taxon>Ascomycota</taxon>
        <taxon>Pezizomycotina</taxon>
        <taxon>Eurotiomycetes</taxon>
        <taxon>Eurotiomycetidae</taxon>
        <taxon>Eurotiales</taxon>
        <taxon>Aspergillaceae</taxon>
        <taxon>Penicillium</taxon>
    </lineage>
</organism>
<feature type="domain" description="Retroviral polymerase SH3-like" evidence="2">
    <location>
        <begin position="222"/>
        <end position="280"/>
    </location>
</feature>
<dbReference type="InterPro" id="IPR054722">
    <property type="entry name" value="PolX-like_BBD"/>
</dbReference>
<comment type="caution">
    <text evidence="3">The sequence shown here is derived from an EMBL/GenBank/DDBJ whole genome shotgun (WGS) entry which is preliminary data.</text>
</comment>
<proteinExistence type="predicted"/>
<dbReference type="OrthoDB" id="4369352at2759"/>
<keyword evidence="4" id="KW-1185">Reference proteome</keyword>
<dbReference type="AlphaFoldDB" id="A0A9X0BHS1"/>
<reference evidence="3" key="1">
    <citation type="submission" date="2022-12" db="EMBL/GenBank/DDBJ databases">
        <authorList>
            <person name="Petersen C."/>
        </authorList>
    </citation>
    <scope>NUCLEOTIDE SEQUENCE</scope>
    <source>
        <strain evidence="3">IBT 17660</strain>
    </source>
</reference>
<evidence type="ECO:0000313" key="3">
    <source>
        <dbReference type="EMBL" id="KAJ5462263.1"/>
    </source>
</evidence>
<evidence type="ECO:0000259" key="1">
    <source>
        <dbReference type="Pfam" id="PF22936"/>
    </source>
</evidence>
<dbReference type="Pfam" id="PF22936">
    <property type="entry name" value="Pol_BBD"/>
    <property type="match status" value="1"/>
</dbReference>
<sequence>MADSGGDTSRWMIDSGTSTHMTPHRSVFVNFRQCVLPVSTATGDVFYTEGYGDVILKLLNQDRTDSLPSLTLKKVCLAPELKSSLISMSALDKDDIGTWTKSGFMTFKHQDQTFGGPESIVGFATYEGEHYWLNCTGIDKVNYMLDCNLVTGSPNSVFATKRGSPAAISVDLAHRRVCHASEDRVKKIEVHVDGVALKPGTGVTFPCTPYIKGKGHSLPFGCQCWFLIPKEKRATKLDPYIDEARLIAYDEGDNYMLYNVRTKKIVRSRNVIFNENPAPKDLPDPAYDLNITGID</sequence>
<dbReference type="Pfam" id="PF25597">
    <property type="entry name" value="SH3_retrovirus"/>
    <property type="match status" value="1"/>
</dbReference>
<protein>
    <submittedName>
        <fullName evidence="3">Uncharacterized protein</fullName>
    </submittedName>
</protein>
<dbReference type="EMBL" id="JAPWDO010000007">
    <property type="protein sequence ID" value="KAJ5462263.1"/>
    <property type="molecule type" value="Genomic_DNA"/>
</dbReference>